<dbReference type="Gene3D" id="3.40.630.30">
    <property type="match status" value="1"/>
</dbReference>
<name>A0A1L3ZVN3_9SPHN</name>
<evidence type="ECO:0008006" key="3">
    <source>
        <dbReference type="Google" id="ProtNLM"/>
    </source>
</evidence>
<dbReference type="EMBL" id="CP018221">
    <property type="protein sequence ID" value="API59639.1"/>
    <property type="molecule type" value="Genomic_DNA"/>
</dbReference>
<dbReference type="OrthoDB" id="6711434at2"/>
<dbReference type="RefSeq" id="WP_072597355.1">
    <property type="nucleotide sequence ID" value="NZ_CP018221.1"/>
</dbReference>
<organism evidence="1 2">
    <name type="scientific">Tardibacter chloracetimidivorans</name>
    <dbReference type="NCBI Taxonomy" id="1921510"/>
    <lineage>
        <taxon>Bacteria</taxon>
        <taxon>Pseudomonadati</taxon>
        <taxon>Pseudomonadota</taxon>
        <taxon>Alphaproteobacteria</taxon>
        <taxon>Sphingomonadales</taxon>
        <taxon>Sphingomonadaceae</taxon>
        <taxon>Tardibacter</taxon>
    </lineage>
</organism>
<dbReference type="KEGG" id="sphj:BSL82_10175"/>
<gene>
    <name evidence="1" type="ORF">BSL82_10175</name>
</gene>
<protein>
    <recommendedName>
        <fullName evidence="3">DUF2833 domain-containing protein</fullName>
    </recommendedName>
</protein>
<evidence type="ECO:0000313" key="1">
    <source>
        <dbReference type="EMBL" id="API59639.1"/>
    </source>
</evidence>
<dbReference type="SUPFAM" id="SSF55729">
    <property type="entry name" value="Acyl-CoA N-acyltransferases (Nat)"/>
    <property type="match status" value="1"/>
</dbReference>
<accession>A0A1L3ZVN3</accession>
<evidence type="ECO:0000313" key="2">
    <source>
        <dbReference type="Proteomes" id="UP000182063"/>
    </source>
</evidence>
<reference evidence="2" key="1">
    <citation type="submission" date="2016-11" db="EMBL/GenBank/DDBJ databases">
        <title>Complete Genome Sequence of alachlor-degrading Sphingomonas sp. strain JJ-A5.</title>
        <authorList>
            <person name="Lee H."/>
            <person name="Ka J.-O."/>
        </authorList>
    </citation>
    <scope>NUCLEOTIDE SEQUENCE [LARGE SCALE GENOMIC DNA]</scope>
    <source>
        <strain evidence="2">JJ-A5</strain>
    </source>
</reference>
<dbReference type="Proteomes" id="UP000182063">
    <property type="component" value="Chromosome"/>
</dbReference>
<dbReference type="AlphaFoldDB" id="A0A1L3ZVN3"/>
<keyword evidence="2" id="KW-1185">Reference proteome</keyword>
<dbReference type="InterPro" id="IPR016181">
    <property type="entry name" value="Acyl_CoA_acyltransferase"/>
</dbReference>
<proteinExistence type="predicted"/>
<dbReference type="STRING" id="1921510.BSL82_10175"/>
<sequence>MADLVFRPVRKEDAAALAANLRPSDEAEIVAAAGAAPVITIARSLALSTYATAVDRDGELMALYGVAPLSLLGDVGTPWLLATPQLARHARPLTRTARQYVVDALRFYPVLQNYVDVRNTASIRFLSRLGFTLFDPEPYGAAGLPFRKFEMRRV</sequence>